<name>A0A2A7MD14_9CLOT</name>
<evidence type="ECO:0000259" key="1">
    <source>
        <dbReference type="SMART" id="SM00479"/>
    </source>
</evidence>
<evidence type="ECO:0000313" key="3">
    <source>
        <dbReference type="Proteomes" id="UP000220840"/>
    </source>
</evidence>
<dbReference type="CDD" id="cd06133">
    <property type="entry name" value="ERI-1_3'hExo_like"/>
    <property type="match status" value="1"/>
</dbReference>
<organism evidence="2 3">
    <name type="scientific">Clostridium neonatale</name>
    <dbReference type="NCBI Taxonomy" id="137838"/>
    <lineage>
        <taxon>Bacteria</taxon>
        <taxon>Bacillati</taxon>
        <taxon>Bacillota</taxon>
        <taxon>Clostridia</taxon>
        <taxon>Eubacteriales</taxon>
        <taxon>Clostridiaceae</taxon>
        <taxon>Clostridium</taxon>
    </lineage>
</organism>
<dbReference type="Proteomes" id="UP000220840">
    <property type="component" value="Unassembled WGS sequence"/>
</dbReference>
<dbReference type="EMBL" id="PDCJ01000004">
    <property type="protein sequence ID" value="PEG29303.1"/>
    <property type="molecule type" value="Genomic_DNA"/>
</dbReference>
<keyword evidence="2" id="KW-0540">Nuclease</keyword>
<dbReference type="Pfam" id="PF00929">
    <property type="entry name" value="RNase_T"/>
    <property type="match status" value="1"/>
</dbReference>
<dbReference type="SMART" id="SM00479">
    <property type="entry name" value="EXOIII"/>
    <property type="match status" value="1"/>
</dbReference>
<dbReference type="InterPro" id="IPR013520">
    <property type="entry name" value="Ribonucl_H"/>
</dbReference>
<keyword evidence="2" id="KW-0378">Hydrolase</keyword>
<keyword evidence="2" id="KW-0269">Exonuclease</keyword>
<comment type="caution">
    <text evidence="2">The sequence shown here is derived from an EMBL/GenBank/DDBJ whole genome shotgun (WGS) entry which is preliminary data.</text>
</comment>
<dbReference type="InterPro" id="IPR036397">
    <property type="entry name" value="RNaseH_sf"/>
</dbReference>
<accession>A0A2A7MD14</accession>
<dbReference type="InterPro" id="IPR047201">
    <property type="entry name" value="ERI-1_3'hExo-like"/>
</dbReference>
<dbReference type="GO" id="GO:0000175">
    <property type="term" value="F:3'-5'-RNA exonuclease activity"/>
    <property type="evidence" value="ECO:0007669"/>
    <property type="project" value="InterPro"/>
</dbReference>
<reference evidence="2 3" key="1">
    <citation type="submission" date="2017-10" db="EMBL/GenBank/DDBJ databases">
        <title>Effective Description of Clostridium neonatale sp. nov. linked to necrotizing enterocolitis in neonates and a clarification of species assignable to the genus Clostridium (Prazmowski 1880) emend. Lawson and Rainey 2016.</title>
        <authorList>
            <person name="Bernard K."/>
            <person name="Burdz T."/>
            <person name="Wiebe D."/>
            <person name="Balcewich B."/>
            <person name="Alfa M."/>
            <person name="Bernier A.-M."/>
        </authorList>
    </citation>
    <scope>NUCLEOTIDE SEQUENCE [LARGE SCALE GENOMIC DNA]</scope>
    <source>
        <strain evidence="2 3">LCDC99A005</strain>
    </source>
</reference>
<gene>
    <name evidence="2" type="ORF">CQ394_18205</name>
</gene>
<dbReference type="STRING" id="137838.GCA_001458595_00877"/>
<sequence length="309" mass="36138">MAYIIIDLEFNGMKGITKYYKDFFDEHSELKEVGIENEIIEIGAIKVDKYMKPVCSMREYIKPTIFPIINPIVNEITKIDMEILKDRGISFEEAMSKLRDMFEDGDVLCSWAKDDIVELIINSNYHNYKQLEWINGYLDLQEYAMKILVHKKALGLKSALDELKIKIDESKLHDALNDAEYTVEVFKRIYNSRVIKNYIINDIYNMPALNVENLKERNIDEEDLKLLCPKCNKKVNLETPLKLLNWRFAAVGACPKCKNNILCEVSIKKTLKDEEIYIENNSILKSEAYLKYCYKLNNLDENKENVTNI</sequence>
<feature type="domain" description="Exonuclease" evidence="1">
    <location>
        <begin position="2"/>
        <end position="195"/>
    </location>
</feature>
<protein>
    <submittedName>
        <fullName evidence="2">Exonuclease</fullName>
    </submittedName>
</protein>
<proteinExistence type="predicted"/>
<dbReference type="AlphaFoldDB" id="A0A2A7MD14"/>
<dbReference type="GeneID" id="68875953"/>
<evidence type="ECO:0000313" key="2">
    <source>
        <dbReference type="EMBL" id="PEG29303.1"/>
    </source>
</evidence>
<dbReference type="SUPFAM" id="SSF53098">
    <property type="entry name" value="Ribonuclease H-like"/>
    <property type="match status" value="1"/>
</dbReference>
<dbReference type="OrthoDB" id="159416at2"/>
<dbReference type="RefSeq" id="WP_058293806.1">
    <property type="nucleotide sequence ID" value="NZ_CAMRXG010000032.1"/>
</dbReference>
<dbReference type="Gene3D" id="3.30.420.10">
    <property type="entry name" value="Ribonuclease H-like superfamily/Ribonuclease H"/>
    <property type="match status" value="1"/>
</dbReference>
<dbReference type="InterPro" id="IPR012337">
    <property type="entry name" value="RNaseH-like_sf"/>
</dbReference>
<dbReference type="GO" id="GO:0003676">
    <property type="term" value="F:nucleic acid binding"/>
    <property type="evidence" value="ECO:0007669"/>
    <property type="project" value="InterPro"/>
</dbReference>
<keyword evidence="3" id="KW-1185">Reference proteome</keyword>